<evidence type="ECO:0000313" key="6">
    <source>
        <dbReference type="Proteomes" id="UP000226431"/>
    </source>
</evidence>
<reference evidence="5 6" key="1">
    <citation type="submission" date="2017-06" db="EMBL/GenBank/DDBJ databases">
        <title>Ant-infecting Ophiocordyceps genomes reveal a high diversity of potential behavioral manipulation genes and a possible major role for enterotoxins.</title>
        <authorList>
            <person name="De Bekker C."/>
            <person name="Evans H.C."/>
            <person name="Brachmann A."/>
            <person name="Hughes D.P."/>
        </authorList>
    </citation>
    <scope>NUCLEOTIDE SEQUENCE [LARGE SCALE GENOMIC DNA]</scope>
    <source>
        <strain evidence="5 6">Map16</strain>
    </source>
</reference>
<protein>
    <recommendedName>
        <fullName evidence="4">WSC domain-containing protein</fullName>
    </recommendedName>
</protein>
<feature type="transmembrane region" description="Helical" evidence="3">
    <location>
        <begin position="24"/>
        <end position="44"/>
    </location>
</feature>
<gene>
    <name evidence="5" type="ORF">CDD80_830</name>
</gene>
<dbReference type="PANTHER" id="PTHR45964">
    <property type="entry name" value="WSCD FAMILY MEMBER CG9164"/>
    <property type="match status" value="1"/>
</dbReference>
<keyword evidence="6" id="KW-1185">Reference proteome</keyword>
<dbReference type="OrthoDB" id="2019572at2759"/>
<dbReference type="InterPro" id="IPR002889">
    <property type="entry name" value="WSC_carb-bd"/>
</dbReference>
<keyword evidence="3" id="KW-0472">Membrane</keyword>
<evidence type="ECO:0000256" key="3">
    <source>
        <dbReference type="SAM" id="Phobius"/>
    </source>
</evidence>
<dbReference type="PANTHER" id="PTHR45964:SF5">
    <property type="entry name" value="WSCD FAMILY MEMBER CG9164"/>
    <property type="match status" value="1"/>
</dbReference>
<dbReference type="EMBL" id="NJES01000013">
    <property type="protein sequence ID" value="PHH80571.1"/>
    <property type="molecule type" value="Genomic_DNA"/>
</dbReference>
<keyword evidence="1" id="KW-0677">Repeat</keyword>
<keyword evidence="3" id="KW-0812">Transmembrane</keyword>
<organism evidence="5 6">
    <name type="scientific">Ophiocordyceps camponoti-rufipedis</name>
    <dbReference type="NCBI Taxonomy" id="2004952"/>
    <lineage>
        <taxon>Eukaryota</taxon>
        <taxon>Fungi</taxon>
        <taxon>Dikarya</taxon>
        <taxon>Ascomycota</taxon>
        <taxon>Pezizomycotina</taxon>
        <taxon>Sordariomycetes</taxon>
        <taxon>Hypocreomycetidae</taxon>
        <taxon>Hypocreales</taxon>
        <taxon>Ophiocordycipitaceae</taxon>
        <taxon>Ophiocordyceps</taxon>
    </lineage>
</organism>
<sequence>MLDARCWNAGRRPALGLFGPQSRLLVLVGLFLVGIAAIGSVSLVTKEGVVQERHGLVKRQFQFAALLAEHAVESTTSPSTEEIATQQPSASPTTPSGGSTSSSLTLSQPVDTGTVAPSPNSTSSGSASEPKHSHNASRALLDALTEALRGVIDVSAKSSGPESTITIAPSGSSAPTQSSPTSPSSGLQTASSGPSSLQSSSSSEPPSSASEPSNAPAPSSSSEPVASGSSASEIPATASSGPKSQVDFSFGLLGGLTGSHQDHKDSQLQPRSKSAAMGEQVLSLLGPLSDVVTQAAALDAGAAARLTDAVLNALPVDASAVASTVPRVAQQASTSTLDLLPLIIPAIAAVLGRELSPMEDAELDGSLESIVQRGIIVINNLTGAMRGVLGPELQAILNQVAAMVYAAAKKLGQELCAIGQDIEGDTLEAMLPCVSVTQSPGASVTPKVMTLNPASAGTGASQSTSWNVIPLADPEAYGSPASVPCTTSTLLSAAEMTTTSAPQLSSSQQTSCTTSAEAETPPTPPPTPAEVKTSCPVVQPAPCPTCPSCEASTTQYGGAAPDATAGPCPGSGFPCSDCLNGWFCPPQQTPAQVAPCGLGWPCFHCKSGWFCISGGAPASSTMAPAGVPTATSGPDDDWNYLGCFRDAIDRTLAGSRPLDYLRGDVSGARCREHCASRGYAMAGTEAGVECWCGRSIRDDAVRLPERFCDAACRGTEGESCGGSWAISVYACDAGKGSLPAVQPSEAPAQSSPTGYGPVAGLLLLGGKMQRVAA</sequence>
<evidence type="ECO:0000256" key="2">
    <source>
        <dbReference type="SAM" id="MobiDB-lite"/>
    </source>
</evidence>
<proteinExistence type="predicted"/>
<feature type="domain" description="WSC" evidence="4">
    <location>
        <begin position="637"/>
        <end position="732"/>
    </location>
</feature>
<dbReference type="InterPro" id="IPR051589">
    <property type="entry name" value="Sialate-O-sulfotransferase"/>
</dbReference>
<feature type="compositionally biased region" description="Low complexity" evidence="2">
    <location>
        <begin position="117"/>
        <end position="128"/>
    </location>
</feature>
<dbReference type="Proteomes" id="UP000226431">
    <property type="component" value="Unassembled WGS sequence"/>
</dbReference>
<dbReference type="PROSITE" id="PS51212">
    <property type="entry name" value="WSC"/>
    <property type="match status" value="1"/>
</dbReference>
<feature type="region of interest" description="Disordered" evidence="2">
    <location>
        <begin position="496"/>
        <end position="534"/>
    </location>
</feature>
<feature type="compositionally biased region" description="Polar residues" evidence="2">
    <location>
        <begin position="74"/>
        <end position="83"/>
    </location>
</feature>
<feature type="region of interest" description="Disordered" evidence="2">
    <location>
        <begin position="255"/>
        <end position="275"/>
    </location>
</feature>
<feature type="compositionally biased region" description="Low complexity" evidence="2">
    <location>
        <begin position="168"/>
        <end position="233"/>
    </location>
</feature>
<evidence type="ECO:0000313" key="5">
    <source>
        <dbReference type="EMBL" id="PHH80571.1"/>
    </source>
</evidence>
<evidence type="ECO:0000259" key="4">
    <source>
        <dbReference type="PROSITE" id="PS51212"/>
    </source>
</evidence>
<dbReference type="AlphaFoldDB" id="A0A2C5ZMP8"/>
<feature type="compositionally biased region" description="Low complexity" evidence="2">
    <location>
        <begin position="84"/>
        <end position="109"/>
    </location>
</feature>
<feature type="compositionally biased region" description="Low complexity" evidence="2">
    <location>
        <begin position="503"/>
        <end position="520"/>
    </location>
</feature>
<name>A0A2C5ZMP8_9HYPO</name>
<feature type="region of interest" description="Disordered" evidence="2">
    <location>
        <begin position="74"/>
        <end position="136"/>
    </location>
</feature>
<feature type="region of interest" description="Disordered" evidence="2">
    <location>
        <begin position="155"/>
        <end position="242"/>
    </location>
</feature>
<feature type="compositionally biased region" description="Polar residues" evidence="2">
    <location>
        <begin position="156"/>
        <end position="167"/>
    </location>
</feature>
<comment type="caution">
    <text evidence="5">The sequence shown here is derived from an EMBL/GenBank/DDBJ whole genome shotgun (WGS) entry which is preliminary data.</text>
</comment>
<dbReference type="SMART" id="SM00321">
    <property type="entry name" value="WSC"/>
    <property type="match status" value="1"/>
</dbReference>
<dbReference type="Pfam" id="PF01822">
    <property type="entry name" value="WSC"/>
    <property type="match status" value="1"/>
</dbReference>
<dbReference type="STRING" id="2004952.A0A2C5ZMP8"/>
<keyword evidence="3" id="KW-1133">Transmembrane helix</keyword>
<accession>A0A2C5ZMP8</accession>
<evidence type="ECO:0000256" key="1">
    <source>
        <dbReference type="ARBA" id="ARBA00022737"/>
    </source>
</evidence>